<feature type="chain" id="PRO_5045009831" evidence="2">
    <location>
        <begin position="24"/>
        <end position="463"/>
    </location>
</feature>
<dbReference type="Pfam" id="PF02321">
    <property type="entry name" value="OEP"/>
    <property type="match status" value="2"/>
</dbReference>
<keyword evidence="2" id="KW-1134">Transmembrane beta strand</keyword>
<dbReference type="InterPro" id="IPR010131">
    <property type="entry name" value="MdtP/NodT-like"/>
</dbReference>
<feature type="coiled-coil region" evidence="3">
    <location>
        <begin position="380"/>
        <end position="410"/>
    </location>
</feature>
<keyword evidence="2" id="KW-0564">Palmitate</keyword>
<reference evidence="4" key="1">
    <citation type="submission" date="2022-08" db="EMBL/GenBank/DDBJ databases">
        <title>Reclassification of Massilia species as members of the genera Telluria, Duganella, Pseudoduganella, Mokoshia gen. nov. and Zemynaea gen. nov. using orthogonal and non-orthogonal genome-based approaches.</title>
        <authorList>
            <person name="Bowman J.P."/>
        </authorList>
    </citation>
    <scope>NUCLEOTIDE SEQUENCE</scope>
    <source>
        <strain evidence="4">LMG 11547</strain>
    </source>
</reference>
<keyword evidence="2" id="KW-0449">Lipoprotein</keyword>
<proteinExistence type="inferred from homology"/>
<evidence type="ECO:0000256" key="3">
    <source>
        <dbReference type="SAM" id="Coils"/>
    </source>
</evidence>
<comment type="caution">
    <text evidence="4">The sequence shown here is derived from an EMBL/GenBank/DDBJ whole genome shotgun (WGS) entry which is preliminary data.</text>
</comment>
<gene>
    <name evidence="4" type="ORF">NX786_11240</name>
</gene>
<dbReference type="SUPFAM" id="SSF56954">
    <property type="entry name" value="Outer membrane efflux proteins (OEP)"/>
    <property type="match status" value="1"/>
</dbReference>
<dbReference type="NCBIfam" id="TIGR01845">
    <property type="entry name" value="outer_NodT"/>
    <property type="match status" value="1"/>
</dbReference>
<dbReference type="PROSITE" id="PS51257">
    <property type="entry name" value="PROKAR_LIPOPROTEIN"/>
    <property type="match status" value="1"/>
</dbReference>
<protein>
    <submittedName>
        <fullName evidence="4">Efflux transporter outer membrane subunit</fullName>
    </submittedName>
</protein>
<comment type="subcellular location">
    <subcellularLocation>
        <location evidence="2">Cell membrane</location>
        <topology evidence="2">Lipid-anchor</topology>
    </subcellularLocation>
</comment>
<keyword evidence="2" id="KW-0812">Transmembrane</keyword>
<dbReference type="Gene3D" id="1.20.1600.10">
    <property type="entry name" value="Outer membrane efflux proteins (OEP)"/>
    <property type="match status" value="1"/>
</dbReference>
<dbReference type="EMBL" id="JANUHC010000003">
    <property type="protein sequence ID" value="MCS0629907.1"/>
    <property type="molecule type" value="Genomic_DNA"/>
</dbReference>
<dbReference type="InterPro" id="IPR003423">
    <property type="entry name" value="OMP_efflux"/>
</dbReference>
<feature type="signal peptide" evidence="2">
    <location>
        <begin position="1"/>
        <end position="23"/>
    </location>
</feature>
<dbReference type="RefSeq" id="WP_259449002.1">
    <property type="nucleotide sequence ID" value="NZ_CP119520.1"/>
</dbReference>
<evidence type="ECO:0000256" key="2">
    <source>
        <dbReference type="RuleBase" id="RU362097"/>
    </source>
</evidence>
<comment type="similarity">
    <text evidence="1 2">Belongs to the outer membrane factor (OMF) (TC 1.B.17) family.</text>
</comment>
<sequence>MNAPRLTLLSLLLAGCATGPAYHRPDVPVTTYKETTTLPAWKYAEPAELDTQGRWWLGYGDTHLSELVEEAGRSNDTIRISEARYRQALALAASSRASLFPFLDLTGGAKRGTGNGAGGAGNVATSRRIALEAGWEADVWGRVRNQAESSRLAAEAGAADLAAARLAVQATVAQLYFQVRVVDAQQRLLDSTVQAYECSLQLTQQRLRFGVATPADVAQAQAQLKTTQAQAVDNRVQRSQLEHALAVLLGREPASFALAPAARVAVKVPVVPAGVPSKLLERRPDVAAAERRVASANASVGAAQAAYFPDLTLSAMGGFQSTDGAHWLTVPHRVWALGPALAVTLFDGGARRAQTDSAIAVYDATVAGYRQTVLDSVQEVEDALALLAGLEQESELLEAAVQASRESERQMLARYRAGTTDYLSVVTVQATALAAERSALAAQGRRLAASVSLVKALGGGWNG</sequence>
<organism evidence="4 5">
    <name type="scientific">Telluria mixta</name>
    <dbReference type="NCBI Taxonomy" id="34071"/>
    <lineage>
        <taxon>Bacteria</taxon>
        <taxon>Pseudomonadati</taxon>
        <taxon>Pseudomonadota</taxon>
        <taxon>Betaproteobacteria</taxon>
        <taxon>Burkholderiales</taxon>
        <taxon>Oxalobacteraceae</taxon>
        <taxon>Telluria group</taxon>
        <taxon>Telluria</taxon>
    </lineage>
</organism>
<keyword evidence="5" id="KW-1185">Reference proteome</keyword>
<keyword evidence="3" id="KW-0175">Coiled coil</keyword>
<dbReference type="Gene3D" id="2.20.200.10">
    <property type="entry name" value="Outer membrane efflux proteins (OEP)"/>
    <property type="match status" value="1"/>
</dbReference>
<dbReference type="PANTHER" id="PTHR30203:SF33">
    <property type="entry name" value="BLR4455 PROTEIN"/>
    <property type="match status" value="1"/>
</dbReference>
<evidence type="ECO:0000313" key="5">
    <source>
        <dbReference type="Proteomes" id="UP001165263"/>
    </source>
</evidence>
<accession>A0ABT2BXN2</accession>
<keyword evidence="2" id="KW-0472">Membrane</keyword>
<keyword evidence="2" id="KW-0732">Signal</keyword>
<dbReference type="Proteomes" id="UP001165263">
    <property type="component" value="Unassembled WGS sequence"/>
</dbReference>
<dbReference type="PANTHER" id="PTHR30203">
    <property type="entry name" value="OUTER MEMBRANE CATION EFFLUX PROTEIN"/>
    <property type="match status" value="1"/>
</dbReference>
<name>A0ABT2BXN2_9BURK</name>
<evidence type="ECO:0000313" key="4">
    <source>
        <dbReference type="EMBL" id="MCS0629907.1"/>
    </source>
</evidence>
<evidence type="ECO:0000256" key="1">
    <source>
        <dbReference type="ARBA" id="ARBA00007613"/>
    </source>
</evidence>